<evidence type="ECO:0000313" key="2">
    <source>
        <dbReference type="Proteomes" id="UP000016569"/>
    </source>
</evidence>
<evidence type="ECO:0000313" key="1">
    <source>
        <dbReference type="EMBL" id="GAD60612.1"/>
    </source>
</evidence>
<dbReference type="OrthoDB" id="7205746at2"/>
<comment type="caution">
    <text evidence="1">The sequence shown here is derived from an EMBL/GenBank/DDBJ whole genome shotgun (WGS) entry which is preliminary data.</text>
</comment>
<dbReference type="AlphaFoldDB" id="A0A8E0NDY5"/>
<organism evidence="1 2">
    <name type="scientific">Brevundimonas abyssalis TAR-001</name>
    <dbReference type="NCBI Taxonomy" id="1391729"/>
    <lineage>
        <taxon>Bacteria</taxon>
        <taxon>Pseudomonadati</taxon>
        <taxon>Pseudomonadota</taxon>
        <taxon>Alphaproteobacteria</taxon>
        <taxon>Caulobacterales</taxon>
        <taxon>Caulobacteraceae</taxon>
        <taxon>Brevundimonas</taxon>
    </lineage>
</organism>
<protein>
    <submittedName>
        <fullName evidence="1">Uncharacterized protein</fullName>
    </submittedName>
</protein>
<name>A0A8E0NDY5_9CAUL</name>
<proteinExistence type="predicted"/>
<gene>
    <name evidence="1" type="ORF">MBEBAB_2862</name>
</gene>
<sequence length="112" mass="11594">MIVAVAMAVLTGLSGQTPVLTGYDSAVRCAGLTQAASELEGGETPRGRMLFDAALYWSLAVGQAADASGRAPEVSDNDQTRARIRAVRELTAGEGGARDALSRCLDRTPDLG</sequence>
<dbReference type="Proteomes" id="UP000016569">
    <property type="component" value="Unassembled WGS sequence"/>
</dbReference>
<dbReference type="RefSeq" id="WP_021698706.1">
    <property type="nucleotide sequence ID" value="NZ_BATC01000094.1"/>
</dbReference>
<dbReference type="EMBL" id="BATC01000094">
    <property type="protein sequence ID" value="GAD60612.1"/>
    <property type="molecule type" value="Genomic_DNA"/>
</dbReference>
<reference evidence="2" key="1">
    <citation type="journal article" date="2013" name="Genome Announc.">
        <title>Draft Genome Sequence of the Dimorphic Prosthecate Bacterium Brevundimonas abyssalis TAR-001T.</title>
        <authorList>
            <person name="Tsubouchi T."/>
            <person name="Nishi S."/>
            <person name="Usui K."/>
            <person name="Shimane Y."/>
            <person name="Takaki Y."/>
            <person name="Maruyama T."/>
            <person name="Hatada Y."/>
        </authorList>
    </citation>
    <scope>NUCLEOTIDE SEQUENCE [LARGE SCALE GENOMIC DNA]</scope>
    <source>
        <strain evidence="2">TAR-001</strain>
    </source>
</reference>
<accession>A0A8E0NDY5</accession>
<keyword evidence="2" id="KW-1185">Reference proteome</keyword>